<sequence length="62" mass="6982">MPYTAAFMPWGSSAKLGTTASPNPTGQYKTDDPQHVEQHTRWYNDNEEAVLRIRRTADSTSP</sequence>
<accession>A0A915PC22</accession>
<keyword evidence="2" id="KW-1185">Reference proteome</keyword>
<proteinExistence type="predicted"/>
<evidence type="ECO:0000313" key="3">
    <source>
        <dbReference type="WBParaSite" id="sdigi.contig103.g4391.t1"/>
    </source>
</evidence>
<reference evidence="3" key="1">
    <citation type="submission" date="2022-11" db="UniProtKB">
        <authorList>
            <consortium name="WormBaseParasite"/>
        </authorList>
    </citation>
    <scope>IDENTIFICATION</scope>
</reference>
<evidence type="ECO:0000313" key="2">
    <source>
        <dbReference type="Proteomes" id="UP000887581"/>
    </source>
</evidence>
<dbReference type="Proteomes" id="UP000887581">
    <property type="component" value="Unplaced"/>
</dbReference>
<name>A0A915PC22_9BILA</name>
<protein>
    <submittedName>
        <fullName evidence="3">Uncharacterized protein</fullName>
    </submittedName>
</protein>
<dbReference type="WBParaSite" id="sdigi.contig103.g4391.t1">
    <property type="protein sequence ID" value="sdigi.contig103.g4391.t1"/>
    <property type="gene ID" value="sdigi.contig103.g4391"/>
</dbReference>
<organism evidence="2 3">
    <name type="scientific">Setaria digitata</name>
    <dbReference type="NCBI Taxonomy" id="48799"/>
    <lineage>
        <taxon>Eukaryota</taxon>
        <taxon>Metazoa</taxon>
        <taxon>Ecdysozoa</taxon>
        <taxon>Nematoda</taxon>
        <taxon>Chromadorea</taxon>
        <taxon>Rhabditida</taxon>
        <taxon>Spirurina</taxon>
        <taxon>Spiruromorpha</taxon>
        <taxon>Filarioidea</taxon>
        <taxon>Setariidae</taxon>
        <taxon>Setaria</taxon>
    </lineage>
</organism>
<evidence type="ECO:0000256" key="1">
    <source>
        <dbReference type="SAM" id="MobiDB-lite"/>
    </source>
</evidence>
<feature type="region of interest" description="Disordered" evidence="1">
    <location>
        <begin position="1"/>
        <end position="34"/>
    </location>
</feature>
<feature type="compositionally biased region" description="Polar residues" evidence="1">
    <location>
        <begin position="15"/>
        <end position="28"/>
    </location>
</feature>
<dbReference type="AlphaFoldDB" id="A0A915PC22"/>